<comment type="subcellular location">
    <subcellularLocation>
        <location evidence="1">Cell membrane</location>
        <topology evidence="1">Multi-pass membrane protein</topology>
    </subcellularLocation>
</comment>
<dbReference type="AlphaFoldDB" id="X0R961"/>
<dbReference type="PANTHER" id="PTHR30482">
    <property type="entry name" value="HIGH-AFFINITY BRANCHED-CHAIN AMINO ACID TRANSPORT SYSTEM PERMEASE"/>
    <property type="match status" value="1"/>
</dbReference>
<evidence type="ECO:0000256" key="1">
    <source>
        <dbReference type="ARBA" id="ARBA00004651"/>
    </source>
</evidence>
<feature type="transmembrane region" description="Helical" evidence="7">
    <location>
        <begin position="550"/>
        <end position="569"/>
    </location>
</feature>
<evidence type="ECO:0000256" key="6">
    <source>
        <dbReference type="SAM" id="MobiDB-lite"/>
    </source>
</evidence>
<proteinExistence type="predicted"/>
<evidence type="ECO:0000256" key="7">
    <source>
        <dbReference type="SAM" id="Phobius"/>
    </source>
</evidence>
<feature type="transmembrane region" description="Helical" evidence="7">
    <location>
        <begin position="376"/>
        <end position="396"/>
    </location>
</feature>
<evidence type="ECO:0000313" key="8">
    <source>
        <dbReference type="EMBL" id="GAF47510.1"/>
    </source>
</evidence>
<dbReference type="InterPro" id="IPR043428">
    <property type="entry name" value="LivM-like"/>
</dbReference>
<accession>X0R961</accession>
<feature type="transmembrane region" description="Helical" evidence="7">
    <location>
        <begin position="251"/>
        <end position="274"/>
    </location>
</feature>
<feature type="transmembrane region" description="Helical" evidence="7">
    <location>
        <begin position="476"/>
        <end position="496"/>
    </location>
</feature>
<feature type="transmembrane region" description="Helical" evidence="7">
    <location>
        <begin position="402"/>
        <end position="423"/>
    </location>
</feature>
<feature type="region of interest" description="Disordered" evidence="6">
    <location>
        <begin position="625"/>
        <end position="648"/>
    </location>
</feature>
<keyword evidence="4 7" id="KW-1133">Transmembrane helix</keyword>
<dbReference type="EMBL" id="BAWF01000041">
    <property type="protein sequence ID" value="GAF47510.1"/>
    <property type="molecule type" value="Genomic_DNA"/>
</dbReference>
<sequence>MWLILFSGLISGGMYIAISLGVVLTFRFARVVNFSQGAFATLSAYVAWQTMNAGMPAWVAIVLAILTGIALSFALGALISRYLSDQSELVTTMATFGPTLIIAGVITAIWGQEAKSIPTPSALSASVNIFGADVSKFGIAVLITALAVVAGTAIVLRRSHTGLALRSIADDPSTSAVNGINVGSLERLVWAVSGALAGLGGVAISTYAQLDPNYLTTFLIQALTAIVLGGIGSLGGLVLGCLIYGQIVAFVSYYVGGQYVAVCSLLVLVAVYALRPSGILGRATLTATNRLPAQGQAGRWRWLATGQAWLHRSTGIRPARGAKLVRVALIVLVVLAALLLVPLGQNGPLVFVLATVAATVIVVSGQNVASGVAGRLSVAQAGFMLVGAYSSALLITEANMPILPALGCSAVIGMLVGGTLGVAISKLSGLYLGILTLQFTLAIPEIARSWKSLTGGETGMTLPPLGLGDLQLISPYSIWIFSIAIAAIALVLLELLNRSQWGARLRAARDSPLGAESIGLNVRWLQVGAVAISAGAGALGGALSALQSGIITPESFTVWISVYALLGAAIGGKESLVIGPIIGATLITLVPYLLSSSGGWSGIIFGALAVAMLVARSIGARTRAMASHGRNPSPLTERQPSVPNVGVP</sequence>
<evidence type="ECO:0000256" key="3">
    <source>
        <dbReference type="ARBA" id="ARBA00022692"/>
    </source>
</evidence>
<comment type="caution">
    <text evidence="8">The sequence shown here is derived from an EMBL/GenBank/DDBJ whole genome shotgun (WGS) entry which is preliminary data.</text>
</comment>
<keyword evidence="5 7" id="KW-0472">Membrane</keyword>
<keyword evidence="3 7" id="KW-0812">Transmembrane</keyword>
<feature type="transmembrane region" description="Helical" evidence="7">
    <location>
        <begin position="90"/>
        <end position="111"/>
    </location>
</feature>
<feature type="transmembrane region" description="Helical" evidence="7">
    <location>
        <begin position="6"/>
        <end position="24"/>
    </location>
</feature>
<feature type="transmembrane region" description="Helical" evidence="7">
    <location>
        <begin position="31"/>
        <end position="51"/>
    </location>
</feature>
<feature type="transmembrane region" description="Helical" evidence="7">
    <location>
        <begin position="218"/>
        <end position="245"/>
    </location>
</feature>
<dbReference type="GO" id="GO:0015658">
    <property type="term" value="F:branched-chain amino acid transmembrane transporter activity"/>
    <property type="evidence" value="ECO:0007669"/>
    <property type="project" value="InterPro"/>
</dbReference>
<feature type="transmembrane region" description="Helical" evidence="7">
    <location>
        <begin position="349"/>
        <end position="369"/>
    </location>
</feature>
<gene>
    <name evidence="8" type="ORF">RW1_041_00560</name>
</gene>
<evidence type="ECO:0000256" key="4">
    <source>
        <dbReference type="ARBA" id="ARBA00022989"/>
    </source>
</evidence>
<organism evidence="8 9">
    <name type="scientific">Rhodococcus wratislaviensis NBRC 100605</name>
    <dbReference type="NCBI Taxonomy" id="1219028"/>
    <lineage>
        <taxon>Bacteria</taxon>
        <taxon>Bacillati</taxon>
        <taxon>Actinomycetota</taxon>
        <taxon>Actinomycetes</taxon>
        <taxon>Mycobacteriales</taxon>
        <taxon>Nocardiaceae</taxon>
        <taxon>Rhodococcus</taxon>
    </lineage>
</organism>
<dbReference type="GO" id="GO:0005886">
    <property type="term" value="C:plasma membrane"/>
    <property type="evidence" value="ECO:0007669"/>
    <property type="project" value="UniProtKB-SubCell"/>
</dbReference>
<feature type="transmembrane region" description="Helical" evidence="7">
    <location>
        <begin position="324"/>
        <end position="343"/>
    </location>
</feature>
<feature type="transmembrane region" description="Helical" evidence="7">
    <location>
        <begin position="524"/>
        <end position="544"/>
    </location>
</feature>
<evidence type="ECO:0000313" key="9">
    <source>
        <dbReference type="Proteomes" id="UP000019491"/>
    </source>
</evidence>
<feature type="transmembrane region" description="Helical" evidence="7">
    <location>
        <begin position="576"/>
        <end position="594"/>
    </location>
</feature>
<dbReference type="PANTHER" id="PTHR30482:SF20">
    <property type="entry name" value="HIGH-AFFINITY BRANCHED-CHAIN AMINO ACID TRANSPORT SYSTEM PERMEASE PROTEIN LIVM"/>
    <property type="match status" value="1"/>
</dbReference>
<dbReference type="CDD" id="cd06582">
    <property type="entry name" value="TM_PBP1_LivH_like"/>
    <property type="match status" value="1"/>
</dbReference>
<dbReference type="CDD" id="cd06581">
    <property type="entry name" value="TM_PBP1_LivM_like"/>
    <property type="match status" value="1"/>
</dbReference>
<feature type="transmembrane region" description="Helical" evidence="7">
    <location>
        <begin position="600"/>
        <end position="618"/>
    </location>
</feature>
<feature type="transmembrane region" description="Helical" evidence="7">
    <location>
        <begin position="57"/>
        <end position="78"/>
    </location>
</feature>
<feature type="compositionally biased region" description="Polar residues" evidence="6">
    <location>
        <begin position="633"/>
        <end position="642"/>
    </location>
</feature>
<name>X0R961_RHOWR</name>
<dbReference type="Pfam" id="PF02653">
    <property type="entry name" value="BPD_transp_2"/>
    <property type="match status" value="2"/>
</dbReference>
<reference evidence="8 9" key="1">
    <citation type="submission" date="2014-02" db="EMBL/GenBank/DDBJ databases">
        <title>Whole genome shotgun sequence of Rhodococcus wratislaviensis NBRC 100605.</title>
        <authorList>
            <person name="Hosoyama A."/>
            <person name="Tsuchikane K."/>
            <person name="Yoshida I."/>
            <person name="Ohji S."/>
            <person name="Ichikawa N."/>
            <person name="Yamazoe A."/>
            <person name="Fujita N."/>
        </authorList>
    </citation>
    <scope>NUCLEOTIDE SEQUENCE [LARGE SCALE GENOMIC DNA]</scope>
    <source>
        <strain evidence="8 9">NBRC 100605</strain>
    </source>
</reference>
<evidence type="ECO:0000256" key="5">
    <source>
        <dbReference type="ARBA" id="ARBA00023136"/>
    </source>
</evidence>
<dbReference type="RefSeq" id="WP_037236613.1">
    <property type="nucleotide sequence ID" value="NZ_BAWF01000041.1"/>
</dbReference>
<protein>
    <submittedName>
        <fullName evidence="8">Putative ABC transporter permease protein</fullName>
    </submittedName>
</protein>
<keyword evidence="2" id="KW-1003">Cell membrane</keyword>
<evidence type="ECO:0000256" key="2">
    <source>
        <dbReference type="ARBA" id="ARBA00022475"/>
    </source>
</evidence>
<dbReference type="InterPro" id="IPR001851">
    <property type="entry name" value="ABC_transp_permease"/>
</dbReference>
<keyword evidence="9" id="KW-1185">Reference proteome</keyword>
<feature type="transmembrane region" description="Helical" evidence="7">
    <location>
        <begin position="137"/>
        <end position="156"/>
    </location>
</feature>
<dbReference type="Proteomes" id="UP000019491">
    <property type="component" value="Unassembled WGS sequence"/>
</dbReference>